<reference evidence="1" key="1">
    <citation type="submission" date="2018-05" db="EMBL/GenBank/DDBJ databases">
        <authorList>
            <person name="Lanie J.A."/>
            <person name="Ng W.-L."/>
            <person name="Kazmierczak K.M."/>
            <person name="Andrzejewski T.M."/>
            <person name="Davidsen T.M."/>
            <person name="Wayne K.J."/>
            <person name="Tettelin H."/>
            <person name="Glass J.I."/>
            <person name="Rusch D."/>
            <person name="Podicherti R."/>
            <person name="Tsui H.-C.T."/>
            <person name="Winkler M.E."/>
        </authorList>
    </citation>
    <scope>NUCLEOTIDE SEQUENCE</scope>
</reference>
<dbReference type="Gene3D" id="3.40.50.1820">
    <property type="entry name" value="alpha/beta hydrolase"/>
    <property type="match status" value="1"/>
</dbReference>
<protein>
    <recommendedName>
        <fullName evidence="2">Acetylxylan esterase</fullName>
    </recommendedName>
</protein>
<gene>
    <name evidence="1" type="ORF">METZ01_LOCUS435570</name>
</gene>
<dbReference type="EMBL" id="UINC01175867">
    <property type="protein sequence ID" value="SVD82716.1"/>
    <property type="molecule type" value="Genomic_DNA"/>
</dbReference>
<accession>A0A382YHE2</accession>
<organism evidence="1">
    <name type="scientific">marine metagenome</name>
    <dbReference type="NCBI Taxonomy" id="408172"/>
    <lineage>
        <taxon>unclassified sequences</taxon>
        <taxon>metagenomes</taxon>
        <taxon>ecological metagenomes</taxon>
    </lineage>
</organism>
<dbReference type="InterPro" id="IPR029058">
    <property type="entry name" value="AB_hydrolase_fold"/>
</dbReference>
<name>A0A382YHE2_9ZZZZ</name>
<proteinExistence type="predicted"/>
<dbReference type="AlphaFoldDB" id="A0A382YHE2"/>
<evidence type="ECO:0000313" key="1">
    <source>
        <dbReference type="EMBL" id="SVD82716.1"/>
    </source>
</evidence>
<evidence type="ECO:0008006" key="2">
    <source>
        <dbReference type="Google" id="ProtNLM"/>
    </source>
</evidence>
<sequence>MHLKTITILTALGLSVGALFARELKEFDNDANYDEARVPHYDLPDPLITAEGKPVTSAEQWMNIRRPQILSLFASFIYGAVPVPPDPIEQTYRVVKEDKSFMDGKVTKLDVAIRFKNRKGTAETHVLVFLPNKAREPVPAFMMLSFDNPRGSSFNLS</sequence>
<feature type="non-terminal residue" evidence="1">
    <location>
        <position position="157"/>
    </location>
</feature>